<dbReference type="HAMAP" id="MF_00634">
    <property type="entry name" value="UPF0235"/>
    <property type="match status" value="1"/>
</dbReference>
<dbReference type="Gene3D" id="3.30.1200.10">
    <property type="entry name" value="YggU-like"/>
    <property type="match status" value="1"/>
</dbReference>
<accession>A0AAU9X5T0</accession>
<dbReference type="GO" id="GO:0005737">
    <property type="term" value="C:cytoplasm"/>
    <property type="evidence" value="ECO:0007669"/>
    <property type="project" value="TreeGrafter"/>
</dbReference>
<dbReference type="NCBIfam" id="TIGR00251">
    <property type="entry name" value="DUF167 family protein"/>
    <property type="match status" value="1"/>
</dbReference>
<dbReference type="PANTHER" id="PTHR13420:SF7">
    <property type="entry name" value="UPF0235 PROTEIN C15ORF40"/>
    <property type="match status" value="1"/>
</dbReference>
<sequence>MFSRNFWFVRSKSCFDVFLWNLPFAGRSIISRWLTCDPHRRMTKKIVAGLRTSARIMPKRGKVTRSTEQTLLKNKHEAGVIESAISLTKDGQISVRVLAKSGAKQSNITDISSDGVGVQIAAPARDGEANEELVRYLAEVLNVRTRTISVDKGSKSRNKVVTVDLAEISLEQVKEVLSRAASQN</sequence>
<comment type="similarity">
    <text evidence="1">Belongs to the UPF0235 family.</text>
</comment>
<protein>
    <submittedName>
        <fullName evidence="2">Uncharacterized protein</fullName>
    </submittedName>
</protein>
<dbReference type="Pfam" id="PF02594">
    <property type="entry name" value="DUF167"/>
    <property type="match status" value="1"/>
</dbReference>
<dbReference type="AlphaFoldDB" id="A0AAU9X5T0"/>
<organism evidence="2 3">
    <name type="scientific">Pocillopora meandrina</name>
    <dbReference type="NCBI Taxonomy" id="46732"/>
    <lineage>
        <taxon>Eukaryota</taxon>
        <taxon>Metazoa</taxon>
        <taxon>Cnidaria</taxon>
        <taxon>Anthozoa</taxon>
        <taxon>Hexacorallia</taxon>
        <taxon>Scleractinia</taxon>
        <taxon>Astrocoeniina</taxon>
        <taxon>Pocilloporidae</taxon>
        <taxon>Pocillopora</taxon>
    </lineage>
</organism>
<reference evidence="2 3" key="1">
    <citation type="submission" date="2022-05" db="EMBL/GenBank/DDBJ databases">
        <authorList>
            <consortium name="Genoscope - CEA"/>
            <person name="William W."/>
        </authorList>
    </citation>
    <scope>NUCLEOTIDE SEQUENCE [LARGE SCALE GENOMIC DNA]</scope>
</reference>
<dbReference type="Proteomes" id="UP001159428">
    <property type="component" value="Unassembled WGS sequence"/>
</dbReference>
<comment type="caution">
    <text evidence="2">The sequence shown here is derived from an EMBL/GenBank/DDBJ whole genome shotgun (WGS) entry which is preliminary data.</text>
</comment>
<dbReference type="EMBL" id="CALNXJ010000032">
    <property type="protein sequence ID" value="CAH3138247.1"/>
    <property type="molecule type" value="Genomic_DNA"/>
</dbReference>
<gene>
    <name evidence="2" type="ORF">PMEA_00018410</name>
</gene>
<evidence type="ECO:0000313" key="2">
    <source>
        <dbReference type="EMBL" id="CAH3138247.1"/>
    </source>
</evidence>
<dbReference type="PANTHER" id="PTHR13420">
    <property type="entry name" value="UPF0235 PROTEIN C15ORF40"/>
    <property type="match status" value="1"/>
</dbReference>
<keyword evidence="3" id="KW-1185">Reference proteome</keyword>
<evidence type="ECO:0000313" key="3">
    <source>
        <dbReference type="Proteomes" id="UP001159428"/>
    </source>
</evidence>
<dbReference type="InterPro" id="IPR036591">
    <property type="entry name" value="YggU-like_sf"/>
</dbReference>
<evidence type="ECO:0000256" key="1">
    <source>
        <dbReference type="ARBA" id="ARBA00010364"/>
    </source>
</evidence>
<dbReference type="SUPFAM" id="SSF69786">
    <property type="entry name" value="YggU-like"/>
    <property type="match status" value="1"/>
</dbReference>
<name>A0AAU9X5T0_9CNID</name>
<dbReference type="SMART" id="SM01152">
    <property type="entry name" value="DUF167"/>
    <property type="match status" value="1"/>
</dbReference>
<dbReference type="InterPro" id="IPR003746">
    <property type="entry name" value="DUF167"/>
</dbReference>
<proteinExistence type="inferred from homology"/>